<proteinExistence type="predicted"/>
<dbReference type="Gene3D" id="3.40.50.1820">
    <property type="entry name" value="alpha/beta hydrolase"/>
    <property type="match status" value="1"/>
</dbReference>
<dbReference type="SUPFAM" id="SSF53474">
    <property type="entry name" value="alpha/beta-Hydrolases"/>
    <property type="match status" value="1"/>
</dbReference>
<dbReference type="InterPro" id="IPR029058">
    <property type="entry name" value="AB_hydrolase_fold"/>
</dbReference>
<dbReference type="AlphaFoldDB" id="A0A5N6A4B9"/>
<reference evidence="1" key="1">
    <citation type="submission" date="2019-10" db="EMBL/GenBank/DDBJ databases">
        <title>Nonomuraea sp. nov., isolated from Phyllanthus amarus.</title>
        <authorList>
            <person name="Klykleung N."/>
            <person name="Tanasupawat S."/>
        </authorList>
    </citation>
    <scope>NUCLEOTIDE SEQUENCE [LARGE SCALE GENOMIC DNA]</scope>
    <source>
        <strain evidence="1">3MP-10</strain>
    </source>
</reference>
<evidence type="ECO:0000313" key="2">
    <source>
        <dbReference type="Proteomes" id="UP000314251"/>
    </source>
</evidence>
<dbReference type="OrthoDB" id="3483116at2"/>
<accession>A0A5N6A4B9</accession>
<dbReference type="RefSeq" id="WP_139669956.1">
    <property type="nucleotide sequence ID" value="NZ_VDLY02000012.1"/>
</dbReference>
<evidence type="ECO:0000313" key="1">
    <source>
        <dbReference type="EMBL" id="KAB8163285.1"/>
    </source>
</evidence>
<name>A0A5N6A4B9_9ACTN</name>
<gene>
    <name evidence="1" type="ORF">FH607_018430</name>
</gene>
<keyword evidence="2" id="KW-1185">Reference proteome</keyword>
<sequence>MTRALGIHGVRNYRAGDTDPEAGAARLRAAWVAALGPEAGLDLRTAYYADLLRGQRQGDQLDEAEAEFVTRWAAAWGVDTSAVQGRATGWLRWVCGQVAQRAGVAPAVVERAVRLFFPEVTRYFGAPAREQVLDRVVRALERHRPRIVIAHSLGSVVAYEALHRLPEPRVDLFLTLGSPLALPAAIFDRLQPPPVAGVGARPAGVSRWVNVADVGDFVAIPRGRLARVFAGVESVDDISVAPLWPHNVLDYLGHSVVRDILAVPRGQ</sequence>
<protein>
    <submittedName>
        <fullName evidence="1">Serine peptidase</fullName>
    </submittedName>
</protein>
<dbReference type="EMBL" id="VDLY02000012">
    <property type="protein sequence ID" value="KAB8163285.1"/>
    <property type="molecule type" value="Genomic_DNA"/>
</dbReference>
<comment type="caution">
    <text evidence="1">The sequence shown here is derived from an EMBL/GenBank/DDBJ whole genome shotgun (WGS) entry which is preliminary data.</text>
</comment>
<dbReference type="Proteomes" id="UP000314251">
    <property type="component" value="Unassembled WGS sequence"/>
</dbReference>
<organism evidence="1 2">
    <name type="scientific">Streptomyces mimosae</name>
    <dbReference type="NCBI Taxonomy" id="2586635"/>
    <lineage>
        <taxon>Bacteria</taxon>
        <taxon>Bacillati</taxon>
        <taxon>Actinomycetota</taxon>
        <taxon>Actinomycetes</taxon>
        <taxon>Kitasatosporales</taxon>
        <taxon>Streptomycetaceae</taxon>
        <taxon>Streptomyces</taxon>
    </lineage>
</organism>